<sequence length="132" mass="13892">MSGRVVFFVNSAGYEAAWQTASMGITAAAMGDEVVFVFAFEALRSLANGTFGKPLSDRERAELTRGDGIGAPLPARMLHDARGLGARAVACDTTVKLCGLAASTLTTDGVLDEVLGLPQIWRLTEGARVLTF</sequence>
<dbReference type="InterPro" id="IPR027396">
    <property type="entry name" value="DsrEFH-like"/>
</dbReference>
<dbReference type="Gene3D" id="3.40.1260.10">
    <property type="entry name" value="DsrEFH-like"/>
    <property type="match status" value="1"/>
</dbReference>
<dbReference type="EMBL" id="QFQP01000008">
    <property type="protein sequence ID" value="PZR13933.1"/>
    <property type="molecule type" value="Genomic_DNA"/>
</dbReference>
<evidence type="ECO:0008006" key="3">
    <source>
        <dbReference type="Google" id="ProtNLM"/>
    </source>
</evidence>
<protein>
    <recommendedName>
        <fullName evidence="3">Peroxiredoxin</fullName>
    </recommendedName>
</protein>
<name>A0A2W5TKV2_9BACT</name>
<evidence type="ECO:0000313" key="1">
    <source>
        <dbReference type="EMBL" id="PZR13933.1"/>
    </source>
</evidence>
<gene>
    <name evidence="1" type="ORF">DI536_11420</name>
</gene>
<organism evidence="1 2">
    <name type="scientific">Archangium gephyra</name>
    <dbReference type="NCBI Taxonomy" id="48"/>
    <lineage>
        <taxon>Bacteria</taxon>
        <taxon>Pseudomonadati</taxon>
        <taxon>Myxococcota</taxon>
        <taxon>Myxococcia</taxon>
        <taxon>Myxococcales</taxon>
        <taxon>Cystobacterineae</taxon>
        <taxon>Archangiaceae</taxon>
        <taxon>Archangium</taxon>
    </lineage>
</organism>
<accession>A0A2W5TKV2</accession>
<dbReference type="AlphaFoldDB" id="A0A2W5TKV2"/>
<proteinExistence type="predicted"/>
<reference evidence="1 2" key="1">
    <citation type="submission" date="2017-08" db="EMBL/GenBank/DDBJ databases">
        <title>Infants hospitalized years apart are colonized by the same room-sourced microbial strains.</title>
        <authorList>
            <person name="Brooks B."/>
            <person name="Olm M.R."/>
            <person name="Firek B.A."/>
            <person name="Baker R."/>
            <person name="Thomas B.C."/>
            <person name="Morowitz M.J."/>
            <person name="Banfield J.F."/>
        </authorList>
    </citation>
    <scope>NUCLEOTIDE SEQUENCE [LARGE SCALE GENOMIC DNA]</scope>
    <source>
        <strain evidence="1">S2_003_000_R2_14</strain>
    </source>
</reference>
<evidence type="ECO:0000313" key="2">
    <source>
        <dbReference type="Proteomes" id="UP000249061"/>
    </source>
</evidence>
<dbReference type="SUPFAM" id="SSF75169">
    <property type="entry name" value="DsrEFH-like"/>
    <property type="match status" value="1"/>
</dbReference>
<dbReference type="Proteomes" id="UP000249061">
    <property type="component" value="Unassembled WGS sequence"/>
</dbReference>
<comment type="caution">
    <text evidence="1">The sequence shown here is derived from an EMBL/GenBank/DDBJ whole genome shotgun (WGS) entry which is preliminary data.</text>
</comment>